<evidence type="ECO:0000313" key="2">
    <source>
        <dbReference type="Proteomes" id="UP001144110"/>
    </source>
</evidence>
<evidence type="ECO:0000313" key="1">
    <source>
        <dbReference type="EMBL" id="MDF2953704.1"/>
    </source>
</evidence>
<comment type="caution">
    <text evidence="1">The sequence shown here is derived from an EMBL/GenBank/DDBJ whole genome shotgun (WGS) entry which is preliminary data.</text>
</comment>
<dbReference type="EMBL" id="JAPHEG010000004">
    <property type="protein sequence ID" value="MDF2953704.1"/>
    <property type="molecule type" value="Genomic_DNA"/>
</dbReference>
<dbReference type="Proteomes" id="UP001144110">
    <property type="component" value="Unassembled WGS sequence"/>
</dbReference>
<reference evidence="1" key="1">
    <citation type="submission" date="2022-11" db="EMBL/GenBank/DDBJ databases">
        <title>Candidatus Alkanophaga archaea from heated hydrothermal vent sediment oxidize petroleum alkanes.</title>
        <authorList>
            <person name="Zehnle H."/>
            <person name="Laso-Perez R."/>
            <person name="Lipp J."/>
            <person name="Teske A."/>
            <person name="Wegener G."/>
        </authorList>
    </citation>
    <scope>NUCLEOTIDE SEQUENCE</scope>
    <source>
        <strain evidence="1">MCA70</strain>
    </source>
</reference>
<name>A0AAE3P5X3_9BACT</name>
<protein>
    <submittedName>
        <fullName evidence="1">Uncharacterized protein</fullName>
    </submittedName>
</protein>
<gene>
    <name evidence="1" type="ORF">OD816_000949</name>
</gene>
<sequence>MKKICMLILIFIFAFPVYLLSFEDLGKEVCSKFLEGYLKKDSEVMIQSLALPSEFFNEVVKYEAKKGGVSEKKIKKDIAQFLKVQKEVFEDCIFGYLPISGYAEIKDVPKERLQRIFYLDILNDEERFYFQDRLSCRKYLFMTITDSYKKRYCYMEVCKVKEYSKSWIDRFAIFGSPDNTNLEALSCFMEKIKLLLEKAKPSQ</sequence>
<dbReference type="AlphaFoldDB" id="A0AAE3P5X3"/>
<accession>A0AAE3P5X3</accession>
<organism evidence="1 2">
    <name type="scientific">Candidatus Thermodesulfobacterium syntrophicum</name>
    <dbReference type="NCBI Taxonomy" id="3060442"/>
    <lineage>
        <taxon>Bacteria</taxon>
        <taxon>Pseudomonadati</taxon>
        <taxon>Thermodesulfobacteriota</taxon>
        <taxon>Thermodesulfobacteria</taxon>
        <taxon>Thermodesulfobacteriales</taxon>
        <taxon>Thermodesulfobacteriaceae</taxon>
        <taxon>Thermodesulfobacterium</taxon>
    </lineage>
</organism>
<proteinExistence type="predicted"/>